<keyword evidence="3" id="KW-1185">Reference proteome</keyword>
<organism evidence="2 3">
    <name type="scientific">Gossypium mustelinum</name>
    <name type="common">Cotton</name>
    <name type="synonym">Gossypium caicoense</name>
    <dbReference type="NCBI Taxonomy" id="34275"/>
    <lineage>
        <taxon>Eukaryota</taxon>
        <taxon>Viridiplantae</taxon>
        <taxon>Streptophyta</taxon>
        <taxon>Embryophyta</taxon>
        <taxon>Tracheophyta</taxon>
        <taxon>Spermatophyta</taxon>
        <taxon>Magnoliopsida</taxon>
        <taxon>eudicotyledons</taxon>
        <taxon>Gunneridae</taxon>
        <taxon>Pentapetalae</taxon>
        <taxon>rosids</taxon>
        <taxon>malvids</taxon>
        <taxon>Malvales</taxon>
        <taxon>Malvaceae</taxon>
        <taxon>Malvoideae</taxon>
        <taxon>Gossypium</taxon>
    </lineage>
</organism>
<accession>A0A5D2VWT1</accession>
<keyword evidence="1" id="KW-0812">Transmembrane</keyword>
<evidence type="ECO:0000313" key="2">
    <source>
        <dbReference type="EMBL" id="TYI93592.1"/>
    </source>
</evidence>
<dbReference type="Proteomes" id="UP000323597">
    <property type="component" value="Chromosome D02"/>
</dbReference>
<evidence type="ECO:0000256" key="1">
    <source>
        <dbReference type="SAM" id="Phobius"/>
    </source>
</evidence>
<reference evidence="2 3" key="1">
    <citation type="submission" date="2019-07" db="EMBL/GenBank/DDBJ databases">
        <title>WGS assembly of Gossypium mustelinum.</title>
        <authorList>
            <person name="Chen Z.J."/>
            <person name="Sreedasyam A."/>
            <person name="Ando A."/>
            <person name="Song Q."/>
            <person name="De L."/>
            <person name="Hulse-Kemp A."/>
            <person name="Ding M."/>
            <person name="Ye W."/>
            <person name="Kirkbride R."/>
            <person name="Jenkins J."/>
            <person name="Plott C."/>
            <person name="Lovell J."/>
            <person name="Lin Y.-M."/>
            <person name="Vaughn R."/>
            <person name="Liu B."/>
            <person name="Li W."/>
            <person name="Simpson S."/>
            <person name="Scheffler B."/>
            <person name="Saski C."/>
            <person name="Grover C."/>
            <person name="Hu G."/>
            <person name="Conover J."/>
            <person name="Carlson J."/>
            <person name="Shu S."/>
            <person name="Boston L."/>
            <person name="Williams M."/>
            <person name="Peterson D."/>
            <person name="Mcgee K."/>
            <person name="Jones D."/>
            <person name="Wendel J."/>
            <person name="Stelly D."/>
            <person name="Grimwood J."/>
            <person name="Schmutz J."/>
        </authorList>
    </citation>
    <scope>NUCLEOTIDE SEQUENCE [LARGE SCALE GENOMIC DNA]</scope>
    <source>
        <strain evidence="2">1408120.09</strain>
    </source>
</reference>
<feature type="transmembrane region" description="Helical" evidence="1">
    <location>
        <begin position="12"/>
        <end position="37"/>
    </location>
</feature>
<evidence type="ECO:0000313" key="3">
    <source>
        <dbReference type="Proteomes" id="UP000323597"/>
    </source>
</evidence>
<keyword evidence="1" id="KW-1133">Transmembrane helix</keyword>
<dbReference type="AlphaFoldDB" id="A0A5D2VWT1"/>
<feature type="transmembrane region" description="Helical" evidence="1">
    <location>
        <begin position="57"/>
        <end position="79"/>
    </location>
</feature>
<proteinExistence type="predicted"/>
<protein>
    <submittedName>
        <fullName evidence="2">Uncharacterized protein</fullName>
    </submittedName>
</protein>
<sequence>MPQKKVQRHRLVLGTPISFFWWFVSLSLILNGSLFTVNFESSIWFQQSVIGRDDTKAGLTAATALPLCGSSMMFVAISLTDDPNIPQVLDLQKRTDQSLHALELRWISKRVKQ</sequence>
<gene>
    <name evidence="2" type="ORF">E1A91_D02G145800v1</name>
</gene>
<name>A0A5D2VWT1_GOSMU</name>
<dbReference type="EMBL" id="CM017650">
    <property type="protein sequence ID" value="TYI93592.1"/>
    <property type="molecule type" value="Genomic_DNA"/>
</dbReference>
<keyword evidence="1" id="KW-0472">Membrane</keyword>